<keyword evidence="2" id="KW-0472">Membrane</keyword>
<feature type="transmembrane region" description="Helical" evidence="2">
    <location>
        <begin position="29"/>
        <end position="50"/>
    </location>
</feature>
<evidence type="ECO:0000256" key="2">
    <source>
        <dbReference type="SAM" id="Phobius"/>
    </source>
</evidence>
<evidence type="ECO:0000313" key="3">
    <source>
        <dbReference type="EMBL" id="KAK6506466.1"/>
    </source>
</evidence>
<evidence type="ECO:0000256" key="1">
    <source>
        <dbReference type="SAM" id="MobiDB-lite"/>
    </source>
</evidence>
<dbReference type="EMBL" id="JAVHJM010000009">
    <property type="protein sequence ID" value="KAK6506466.1"/>
    <property type="molecule type" value="Genomic_DNA"/>
</dbReference>
<gene>
    <name evidence="3" type="ORF">TWF506_011373</name>
</gene>
<reference evidence="3 4" key="1">
    <citation type="submission" date="2019-10" db="EMBL/GenBank/DDBJ databases">
        <authorList>
            <person name="Palmer J.M."/>
        </authorList>
    </citation>
    <scope>NUCLEOTIDE SEQUENCE [LARGE SCALE GENOMIC DNA]</scope>
    <source>
        <strain evidence="3 4">TWF506</strain>
    </source>
</reference>
<comment type="caution">
    <text evidence="3">The sequence shown here is derived from an EMBL/GenBank/DDBJ whole genome shotgun (WGS) entry which is preliminary data.</text>
</comment>
<proteinExistence type="predicted"/>
<feature type="region of interest" description="Disordered" evidence="1">
    <location>
        <begin position="1"/>
        <end position="21"/>
    </location>
</feature>
<organism evidence="3 4">
    <name type="scientific">Arthrobotrys conoides</name>
    <dbReference type="NCBI Taxonomy" id="74498"/>
    <lineage>
        <taxon>Eukaryota</taxon>
        <taxon>Fungi</taxon>
        <taxon>Dikarya</taxon>
        <taxon>Ascomycota</taxon>
        <taxon>Pezizomycotina</taxon>
        <taxon>Orbiliomycetes</taxon>
        <taxon>Orbiliales</taxon>
        <taxon>Orbiliaceae</taxon>
        <taxon>Arthrobotrys</taxon>
    </lineage>
</organism>
<keyword evidence="4" id="KW-1185">Reference proteome</keyword>
<accession>A0AAN8NAS0</accession>
<dbReference type="AlphaFoldDB" id="A0AAN8NAS0"/>
<keyword evidence="2" id="KW-1133">Transmembrane helix</keyword>
<sequence>MAPIPDTKAPKDEGANAVSSDNSTTETTLALVALVFAAVAFLAAFFQALLQYLTSNQRDKCLLGAIGTWSVYTKTRWDPWKWRIIVQYPRLRFDPGTILIAREKYSESLKNWQKTAIPDQRYGFCLAKSDKNIKNHNLFWYLEDRGKVIGDGERALTFWDLTITQKIYWLWFSLRKRRSGDLPFARAGWCNLLTAFVVLPDKGMISHYENADIIPSSIDVPIQRMKLFDLCLLCYIANIKDVKINLLESTINGQNRYIKLNTQETPGLGKFVTVDGDFEKLKKKLAIAHSLQLFDVCIMAQGAIMGPGFCPSLGYFDEGVFLFGLARRWEQQNWVQHMRDWKKAIYDSAPESIEREKTFNSVSLERQAERFSEYIQHNPGAKWEDTWS</sequence>
<protein>
    <submittedName>
        <fullName evidence="3">Uncharacterized protein</fullName>
    </submittedName>
</protein>
<dbReference type="Proteomes" id="UP001307849">
    <property type="component" value="Unassembled WGS sequence"/>
</dbReference>
<name>A0AAN8NAS0_9PEZI</name>
<evidence type="ECO:0000313" key="4">
    <source>
        <dbReference type="Proteomes" id="UP001307849"/>
    </source>
</evidence>
<keyword evidence="2" id="KW-0812">Transmembrane</keyword>